<evidence type="ECO:0000313" key="1">
    <source>
        <dbReference type="EMBL" id="MCK9874406.1"/>
    </source>
</evidence>
<organism evidence="1 2">
    <name type="scientific">Frankia umida</name>
    <dbReference type="NCBI Taxonomy" id="573489"/>
    <lineage>
        <taxon>Bacteria</taxon>
        <taxon>Bacillati</taxon>
        <taxon>Actinomycetota</taxon>
        <taxon>Actinomycetes</taxon>
        <taxon>Frankiales</taxon>
        <taxon>Frankiaceae</taxon>
        <taxon>Frankia</taxon>
    </lineage>
</organism>
<keyword evidence="2" id="KW-1185">Reference proteome</keyword>
<dbReference type="Proteomes" id="UP001201873">
    <property type="component" value="Unassembled WGS sequence"/>
</dbReference>
<accession>A0ABT0JS88</accession>
<dbReference type="EMBL" id="JALKFT010000001">
    <property type="protein sequence ID" value="MCK9874406.1"/>
    <property type="molecule type" value="Genomic_DNA"/>
</dbReference>
<comment type="caution">
    <text evidence="1">The sequence shown here is derived from an EMBL/GenBank/DDBJ whole genome shotgun (WGS) entry which is preliminary data.</text>
</comment>
<evidence type="ECO:0000313" key="2">
    <source>
        <dbReference type="Proteomes" id="UP001201873"/>
    </source>
</evidence>
<sequence>MSDIVADFGAMIHADDVDHLADLPYAERSAFLLDLSLLGEAVGRVCAANDPGFLRINYEVLGNLWPHLHGHVRARYTWEEERFRVGPVHLYGEVRRDAQYAAGPAHDALRAQLIDRLRAVTREAYGEDERRR</sequence>
<dbReference type="RefSeq" id="WP_248823066.1">
    <property type="nucleotide sequence ID" value="NZ_JALKFT010000001.1"/>
</dbReference>
<dbReference type="Gene3D" id="3.30.428.10">
    <property type="entry name" value="HIT-like"/>
    <property type="match status" value="1"/>
</dbReference>
<proteinExistence type="predicted"/>
<dbReference type="InterPro" id="IPR036265">
    <property type="entry name" value="HIT-like_sf"/>
</dbReference>
<gene>
    <name evidence="1" type="ORF">MXD59_01175</name>
</gene>
<reference evidence="1 2" key="1">
    <citation type="submission" date="2022-04" db="EMBL/GenBank/DDBJ databases">
        <title>Genome diversity in the genus Frankia.</title>
        <authorList>
            <person name="Carlos-Shanley C."/>
            <person name="Hahn D."/>
        </authorList>
    </citation>
    <scope>NUCLEOTIDE SEQUENCE [LARGE SCALE GENOMIC DNA]</scope>
    <source>
        <strain evidence="1 2">Ag45/Mut15</strain>
    </source>
</reference>
<dbReference type="SUPFAM" id="SSF54197">
    <property type="entry name" value="HIT-like"/>
    <property type="match status" value="1"/>
</dbReference>
<name>A0ABT0JS88_9ACTN</name>
<protein>
    <submittedName>
        <fullName evidence="1">HIT domain-containing protein</fullName>
    </submittedName>
</protein>